<dbReference type="Gene3D" id="3.10.450.50">
    <property type="match status" value="1"/>
</dbReference>
<keyword evidence="3" id="KW-1185">Reference proteome</keyword>
<organism evidence="2 3">
    <name type="scientific">Streptomyces synnematoformans</name>
    <dbReference type="NCBI Taxonomy" id="415721"/>
    <lineage>
        <taxon>Bacteria</taxon>
        <taxon>Bacillati</taxon>
        <taxon>Actinomycetota</taxon>
        <taxon>Actinomycetes</taxon>
        <taxon>Kitasatosporales</taxon>
        <taxon>Streptomycetaceae</taxon>
        <taxon>Streptomyces</taxon>
    </lineage>
</organism>
<dbReference type="InterPro" id="IPR037401">
    <property type="entry name" value="SnoaL-like"/>
</dbReference>
<protein>
    <recommendedName>
        <fullName evidence="1">SnoaL-like domain-containing protein</fullName>
    </recommendedName>
</protein>
<evidence type="ECO:0000313" key="3">
    <source>
        <dbReference type="Proteomes" id="UP001500443"/>
    </source>
</evidence>
<name>A0ABN2YJL1_9ACTN</name>
<evidence type="ECO:0000259" key="1">
    <source>
        <dbReference type="Pfam" id="PF12680"/>
    </source>
</evidence>
<proteinExistence type="predicted"/>
<dbReference type="RefSeq" id="WP_027756738.1">
    <property type="nucleotide sequence ID" value="NZ_BAAAPF010000114.1"/>
</dbReference>
<gene>
    <name evidence="2" type="ORF">GCM10009802_35610</name>
</gene>
<comment type="caution">
    <text evidence="2">The sequence shown here is derived from an EMBL/GenBank/DDBJ whole genome shotgun (WGS) entry which is preliminary data.</text>
</comment>
<dbReference type="EMBL" id="BAAAPF010000114">
    <property type="protein sequence ID" value="GAA2128389.1"/>
    <property type="molecule type" value="Genomic_DNA"/>
</dbReference>
<reference evidence="2 3" key="1">
    <citation type="journal article" date="2019" name="Int. J. Syst. Evol. Microbiol.">
        <title>The Global Catalogue of Microorganisms (GCM) 10K type strain sequencing project: providing services to taxonomists for standard genome sequencing and annotation.</title>
        <authorList>
            <consortium name="The Broad Institute Genomics Platform"/>
            <consortium name="The Broad Institute Genome Sequencing Center for Infectious Disease"/>
            <person name="Wu L."/>
            <person name="Ma J."/>
        </authorList>
    </citation>
    <scope>NUCLEOTIDE SEQUENCE [LARGE SCALE GENOMIC DNA]</scope>
    <source>
        <strain evidence="2 3">JCM 15481</strain>
    </source>
</reference>
<dbReference type="Proteomes" id="UP001500443">
    <property type="component" value="Unassembled WGS sequence"/>
</dbReference>
<dbReference type="SUPFAM" id="SSF54427">
    <property type="entry name" value="NTF2-like"/>
    <property type="match status" value="1"/>
</dbReference>
<sequence>MLDEDARKRVALEYCRRIGEGDVDGVLALFADPLHVEDPVGDKTFADRAAYRAHIARLVAYGVHETPGTPVAGLDREHVALPITAELRPEGVPQGKFVRISLIAVMRIGDDGLIHDMRVISGRTDMSLHDAAEAADAARFR</sequence>
<dbReference type="InterPro" id="IPR032710">
    <property type="entry name" value="NTF2-like_dom_sf"/>
</dbReference>
<evidence type="ECO:0000313" key="2">
    <source>
        <dbReference type="EMBL" id="GAA2128389.1"/>
    </source>
</evidence>
<accession>A0ABN2YJL1</accession>
<feature type="domain" description="SnoaL-like" evidence="1">
    <location>
        <begin position="13"/>
        <end position="115"/>
    </location>
</feature>
<dbReference type="Pfam" id="PF12680">
    <property type="entry name" value="SnoaL_2"/>
    <property type="match status" value="1"/>
</dbReference>